<keyword evidence="2" id="KW-1185">Reference proteome</keyword>
<sequence>MGKLTMDLNDINYLDWVSRMEGIVTLKNYYGLVTKSKTPEESAENDKLEPPRKHKAASLLKINCIVRLGNNFYTNSKKDPAIFWKLAQEFYKPKSIQNQTSYLNKIFSMHLIDENIKEAISLILENTLHLLTLFSGLTISPENLIASFIAMWVIINLPDRFKTTMEVWLGKCEVENKSPSL</sequence>
<gene>
    <name evidence="1" type="ORF">O181_088902</name>
</gene>
<protein>
    <submittedName>
        <fullName evidence="1">Uncharacterized protein</fullName>
    </submittedName>
</protein>
<dbReference type="AlphaFoldDB" id="A0A9Q3P5W4"/>
<reference evidence="1" key="1">
    <citation type="submission" date="2021-03" db="EMBL/GenBank/DDBJ databases">
        <title>Draft genome sequence of rust myrtle Austropuccinia psidii MF-1, a brazilian biotype.</title>
        <authorList>
            <person name="Quecine M.C."/>
            <person name="Pachon D.M.R."/>
            <person name="Bonatelli M.L."/>
            <person name="Correr F.H."/>
            <person name="Franceschini L.M."/>
            <person name="Leite T.F."/>
            <person name="Margarido G.R.A."/>
            <person name="Almeida C.A."/>
            <person name="Ferrarezi J.A."/>
            <person name="Labate C.A."/>
        </authorList>
    </citation>
    <scope>NUCLEOTIDE SEQUENCE</scope>
    <source>
        <strain evidence="1">MF-1</strain>
    </source>
</reference>
<dbReference type="Proteomes" id="UP000765509">
    <property type="component" value="Unassembled WGS sequence"/>
</dbReference>
<accession>A0A9Q3P5W4</accession>
<name>A0A9Q3P5W4_9BASI</name>
<proteinExistence type="predicted"/>
<comment type="caution">
    <text evidence="1">The sequence shown here is derived from an EMBL/GenBank/DDBJ whole genome shotgun (WGS) entry which is preliminary data.</text>
</comment>
<organism evidence="1 2">
    <name type="scientific">Austropuccinia psidii MF-1</name>
    <dbReference type="NCBI Taxonomy" id="1389203"/>
    <lineage>
        <taxon>Eukaryota</taxon>
        <taxon>Fungi</taxon>
        <taxon>Dikarya</taxon>
        <taxon>Basidiomycota</taxon>
        <taxon>Pucciniomycotina</taxon>
        <taxon>Pucciniomycetes</taxon>
        <taxon>Pucciniales</taxon>
        <taxon>Sphaerophragmiaceae</taxon>
        <taxon>Austropuccinia</taxon>
    </lineage>
</organism>
<evidence type="ECO:0000313" key="2">
    <source>
        <dbReference type="Proteomes" id="UP000765509"/>
    </source>
</evidence>
<dbReference type="EMBL" id="AVOT02054474">
    <property type="protein sequence ID" value="MBW0549187.1"/>
    <property type="molecule type" value="Genomic_DNA"/>
</dbReference>
<dbReference type="OrthoDB" id="97058at2759"/>
<evidence type="ECO:0000313" key="1">
    <source>
        <dbReference type="EMBL" id="MBW0549187.1"/>
    </source>
</evidence>